<keyword evidence="2" id="KW-0234">DNA repair</keyword>
<accession>Q7W766</accession>
<feature type="region of interest" description="Disordered" evidence="3">
    <location>
        <begin position="272"/>
        <end position="318"/>
    </location>
</feature>
<feature type="compositionally biased region" description="Basic residues" evidence="3">
    <location>
        <begin position="300"/>
        <end position="318"/>
    </location>
</feature>
<dbReference type="SUPFAM" id="SSF100939">
    <property type="entry name" value="SPOC domain-like"/>
    <property type="match status" value="1"/>
</dbReference>
<name>Q7W766_BORPA</name>
<evidence type="ECO:0000256" key="2">
    <source>
        <dbReference type="HAMAP-Rule" id="MF_01875"/>
    </source>
</evidence>
<dbReference type="EMBL" id="BX640431">
    <property type="protein sequence ID" value="CAE37957.1"/>
    <property type="molecule type" value="Genomic_DNA"/>
</dbReference>
<proteinExistence type="inferred from homology"/>
<comment type="function">
    <text evidence="2">With LigD forms a non-homologous end joining (NHEJ) DNA repair enzyme, which repairs dsDNA breaks with reduced fidelity. Binds linear dsDNA with 5'- and 3'- overhangs but not closed circular dsDNA nor ssDNA. Recruits and stimulates the ligase activity of LigD.</text>
</comment>
<protein>
    <recommendedName>
        <fullName evidence="2">Non-homologous end joining protein Ku</fullName>
    </recommendedName>
</protein>
<dbReference type="Gene3D" id="2.40.290.10">
    <property type="match status" value="1"/>
</dbReference>
<dbReference type="Pfam" id="PF02735">
    <property type="entry name" value="Ku"/>
    <property type="match status" value="1"/>
</dbReference>
<dbReference type="HOGENOM" id="CLU_048975_2_0_4"/>
<dbReference type="CDD" id="cd00789">
    <property type="entry name" value="KU_like"/>
    <property type="match status" value="1"/>
</dbReference>
<dbReference type="GO" id="GO:0006303">
    <property type="term" value="P:double-strand break repair via nonhomologous end joining"/>
    <property type="evidence" value="ECO:0007669"/>
    <property type="project" value="UniProtKB-UniRule"/>
</dbReference>
<evidence type="ECO:0000313" key="5">
    <source>
        <dbReference type="EMBL" id="CAE37957.1"/>
    </source>
</evidence>
<evidence type="ECO:0000256" key="1">
    <source>
        <dbReference type="ARBA" id="ARBA00023125"/>
    </source>
</evidence>
<dbReference type="GO" id="GO:0003690">
    <property type="term" value="F:double-stranded DNA binding"/>
    <property type="evidence" value="ECO:0007669"/>
    <property type="project" value="UniProtKB-UniRule"/>
</dbReference>
<feature type="compositionally biased region" description="Low complexity" evidence="3">
    <location>
        <begin position="279"/>
        <end position="299"/>
    </location>
</feature>
<dbReference type="AlphaFoldDB" id="Q7W766"/>
<evidence type="ECO:0000256" key="3">
    <source>
        <dbReference type="SAM" id="MobiDB-lite"/>
    </source>
</evidence>
<organism evidence="5 6">
    <name type="scientific">Bordetella parapertussis (strain 12822 / ATCC BAA-587 / NCTC 13253)</name>
    <dbReference type="NCBI Taxonomy" id="257311"/>
    <lineage>
        <taxon>Bacteria</taxon>
        <taxon>Pseudomonadati</taxon>
        <taxon>Pseudomonadota</taxon>
        <taxon>Betaproteobacteria</taxon>
        <taxon>Burkholderiales</taxon>
        <taxon>Alcaligenaceae</taxon>
        <taxon>Bordetella</taxon>
    </lineage>
</organism>
<keyword evidence="2" id="KW-0233">DNA recombination</keyword>
<dbReference type="KEGG" id="bpa:BPP2665"/>
<dbReference type="DNASU" id="1665272"/>
<dbReference type="InterPro" id="IPR016194">
    <property type="entry name" value="SPOC-like_C_dom_sf"/>
</dbReference>
<evidence type="ECO:0000259" key="4">
    <source>
        <dbReference type="SMART" id="SM00559"/>
    </source>
</evidence>
<keyword evidence="2" id="KW-0227">DNA damage</keyword>
<dbReference type="NCBIfam" id="TIGR02772">
    <property type="entry name" value="Ku_bact"/>
    <property type="match status" value="1"/>
</dbReference>
<dbReference type="PIRSF" id="PIRSF006493">
    <property type="entry name" value="Prok_Ku"/>
    <property type="match status" value="1"/>
</dbReference>
<dbReference type="InterPro" id="IPR009187">
    <property type="entry name" value="Prok_Ku"/>
</dbReference>
<dbReference type="SMART" id="SM00559">
    <property type="entry name" value="Ku78"/>
    <property type="match status" value="1"/>
</dbReference>
<keyword evidence="1 2" id="KW-0238">DNA-binding</keyword>
<evidence type="ECO:0000313" key="6">
    <source>
        <dbReference type="Proteomes" id="UP000001421"/>
    </source>
</evidence>
<dbReference type="PANTHER" id="PTHR41251">
    <property type="entry name" value="NON-HOMOLOGOUS END JOINING PROTEIN KU"/>
    <property type="match status" value="1"/>
</dbReference>
<dbReference type="InterPro" id="IPR006164">
    <property type="entry name" value="DNA_bd_Ku70/Ku80"/>
</dbReference>
<comment type="similarity">
    <text evidence="2">Belongs to the prokaryotic Ku family.</text>
</comment>
<dbReference type="HAMAP" id="MF_01875">
    <property type="entry name" value="Prokaryotic_Ku"/>
    <property type="match status" value="1"/>
</dbReference>
<gene>
    <name evidence="2" type="primary">ku</name>
    <name evidence="5" type="ordered locus">BPP2665</name>
</gene>
<dbReference type="Proteomes" id="UP000001421">
    <property type="component" value="Chromosome"/>
</dbReference>
<sequence>MLSLPSRQGGMMARIVWKGAIAFGLVHVPIVVHAASRPSRLDFDWIDRRDNAPVGYQRINKRTGRAIDSEHIVKGYEYEKGEYVYMNDEDFARANVAATQTVEILDFVKAEEVPLYYFDTPYYLAPDRRGGPGYALLHRALRDSGRIGIAQVVLHTRQHLAAVMPVGEVLMLVTMRYADEIVPAEEFGLDDAATHDRPGARELRMAMRLLDDMTRKWDPAQYRDAYRDDLLAAIDRKVRAGKTHELAEPGEAAPRASAKVIDLAAMLQQSLERGKRRAGAPAAPAKRAASARKATAKGAAAKRARKTPARRAPARKAA</sequence>
<feature type="domain" description="Ku" evidence="4">
    <location>
        <begin position="64"/>
        <end position="192"/>
    </location>
</feature>
<reference evidence="6" key="1">
    <citation type="journal article" date="2003" name="Nat. Genet.">
        <title>Comparative analysis of the genome sequences of Bordetella pertussis, Bordetella parapertussis and Bordetella bronchiseptica.</title>
        <authorList>
            <person name="Parkhill J."/>
            <person name="Sebaihia M."/>
            <person name="Preston A."/>
            <person name="Murphy L.D."/>
            <person name="Thomson N.R."/>
            <person name="Harris D.E."/>
            <person name="Holden M.T.G."/>
            <person name="Churcher C.M."/>
            <person name="Bentley S.D."/>
            <person name="Mungall K.L."/>
            <person name="Cerdeno-Tarraga A.-M."/>
            <person name="Temple L."/>
            <person name="James K.D."/>
            <person name="Harris B."/>
            <person name="Quail M.A."/>
            <person name="Achtman M."/>
            <person name="Atkin R."/>
            <person name="Baker S."/>
            <person name="Basham D."/>
            <person name="Bason N."/>
            <person name="Cherevach I."/>
            <person name="Chillingworth T."/>
            <person name="Collins M."/>
            <person name="Cronin A."/>
            <person name="Davis P."/>
            <person name="Doggett J."/>
            <person name="Feltwell T."/>
            <person name="Goble A."/>
            <person name="Hamlin N."/>
            <person name="Hauser H."/>
            <person name="Holroyd S."/>
            <person name="Jagels K."/>
            <person name="Leather S."/>
            <person name="Moule S."/>
            <person name="Norberczak H."/>
            <person name="O'Neil S."/>
            <person name="Ormond D."/>
            <person name="Price C."/>
            <person name="Rabbinowitsch E."/>
            <person name="Rutter S."/>
            <person name="Sanders M."/>
            <person name="Saunders D."/>
            <person name="Seeger K."/>
            <person name="Sharp S."/>
            <person name="Simmonds M."/>
            <person name="Skelton J."/>
            <person name="Squares R."/>
            <person name="Squares S."/>
            <person name="Stevens K."/>
            <person name="Unwin L."/>
            <person name="Whitehead S."/>
            <person name="Barrell B.G."/>
            <person name="Maskell D.J."/>
        </authorList>
    </citation>
    <scope>NUCLEOTIDE SEQUENCE [LARGE SCALE GENOMIC DNA]</scope>
    <source>
        <strain evidence="6">12822 / ATCC BAA-587 / NCTC 13253</strain>
    </source>
</reference>
<dbReference type="GO" id="GO:0006310">
    <property type="term" value="P:DNA recombination"/>
    <property type="evidence" value="ECO:0007669"/>
    <property type="project" value="UniProtKB-KW"/>
</dbReference>
<comment type="subunit">
    <text evidence="2">Homodimer. Interacts with LigD.</text>
</comment>
<dbReference type="PANTHER" id="PTHR41251:SF1">
    <property type="entry name" value="NON-HOMOLOGOUS END JOINING PROTEIN KU"/>
    <property type="match status" value="1"/>
</dbReference>